<keyword evidence="4" id="KW-0067">ATP-binding</keyword>
<organism evidence="10 11">
    <name type="scientific">Crocosphaera chwakensis CCY0110</name>
    <dbReference type="NCBI Taxonomy" id="391612"/>
    <lineage>
        <taxon>Bacteria</taxon>
        <taxon>Bacillati</taxon>
        <taxon>Cyanobacteriota</taxon>
        <taxon>Cyanophyceae</taxon>
        <taxon>Oscillatoriophycideae</taxon>
        <taxon>Chroococcales</taxon>
        <taxon>Aphanothecaceae</taxon>
        <taxon>Crocosphaera</taxon>
        <taxon>Crocosphaera chwakensis</taxon>
    </lineage>
</organism>
<dbReference type="GO" id="GO:0016887">
    <property type="term" value="F:ATP hydrolysis activity"/>
    <property type="evidence" value="ECO:0007669"/>
    <property type="project" value="InterPro"/>
</dbReference>
<evidence type="ECO:0000259" key="8">
    <source>
        <dbReference type="PROSITE" id="PS50893"/>
    </source>
</evidence>
<dbReference type="GO" id="GO:0005886">
    <property type="term" value="C:plasma membrane"/>
    <property type="evidence" value="ECO:0007669"/>
    <property type="project" value="UniProtKB-SubCell"/>
</dbReference>
<comment type="caution">
    <text evidence="10">The sequence shown here is derived from an EMBL/GenBank/DDBJ whole genome shotgun (WGS) entry which is preliminary data.</text>
</comment>
<feature type="transmembrane region" description="Helical" evidence="7">
    <location>
        <begin position="21"/>
        <end position="38"/>
    </location>
</feature>
<dbReference type="AlphaFoldDB" id="A3INP2"/>
<feature type="transmembrane region" description="Helical" evidence="7">
    <location>
        <begin position="138"/>
        <end position="158"/>
    </location>
</feature>
<evidence type="ECO:0000313" key="11">
    <source>
        <dbReference type="Proteomes" id="UP000003781"/>
    </source>
</evidence>
<evidence type="ECO:0000256" key="3">
    <source>
        <dbReference type="ARBA" id="ARBA00022741"/>
    </source>
</evidence>
<proteinExistence type="predicted"/>
<dbReference type="SUPFAM" id="SSF52540">
    <property type="entry name" value="P-loop containing nucleoside triphosphate hydrolases"/>
    <property type="match status" value="1"/>
</dbReference>
<evidence type="ECO:0000259" key="9">
    <source>
        <dbReference type="PROSITE" id="PS50929"/>
    </source>
</evidence>
<sequence>MNKTKTPPAIYGHRKWLLIRLIINGFAQTLATLANAAIVEMTFDRLIVESPSDSFGQFILPIILALLAAIGAIAWLRMTERIDAESLGQEYADEIRLTLYRQLSRLNPRTLQNRSQGAVSLRFVGDLNAMRQWVSLGLARLTVTTTITLGVVLVLTFISWPLGLSVTGVLTIGFYVSLNCGQQLQMRAKEARRYLSRLAGNINEKVAAIAVVQVFGQSHREEKRIARQSLQLKEARIERAKVAGQLQGVMEATASLASAVALFVGAIEVSAGRTTPGTVVAVMSLVGLLVPRLREVGRVQEYWHNFQVSYNKIEEFLKIPSLITEKPHAPHLNLRKGHLAFESVGVADVLFDITVEAKPSQVVALVGPNGAGKSTLLGLAARLFDPDSGTIRLDGQNLANYSLSSVRQAIAMAGPDLPLLRGSIKRNLLYRCPDASPEEINQVWQLCGIHELLAELPQGEDTKISEGGKGLSSGQRQRIALARAILGNPAVLLLDEIDANLDVKSSAIVDRVINHYSGTVLLITHRPERLANVDVIWYLENGRLLEAGESKKMLQNYSVTRLFNSQKLLTTLS</sequence>
<keyword evidence="6 7" id="KW-0472">Membrane</keyword>
<dbReference type="PROSITE" id="PS00211">
    <property type="entry name" value="ABC_TRANSPORTER_1"/>
    <property type="match status" value="1"/>
</dbReference>
<dbReference type="InterPro" id="IPR027417">
    <property type="entry name" value="P-loop_NTPase"/>
</dbReference>
<dbReference type="SUPFAM" id="SSF90123">
    <property type="entry name" value="ABC transporter transmembrane region"/>
    <property type="match status" value="1"/>
</dbReference>
<dbReference type="RefSeq" id="WP_008275013.1">
    <property type="nucleotide sequence ID" value="NZ_AAXW01000010.1"/>
</dbReference>
<dbReference type="PANTHER" id="PTHR24221:SF614">
    <property type="entry name" value="GLUTATHIONE_L-CYSTEINE TRANSPORT SYSTEM ATP-BINDING_PERMEASE PROTEIN CYDC"/>
    <property type="match status" value="1"/>
</dbReference>
<dbReference type="SMART" id="SM00382">
    <property type="entry name" value="AAA"/>
    <property type="match status" value="1"/>
</dbReference>
<dbReference type="Gene3D" id="1.20.1560.10">
    <property type="entry name" value="ABC transporter type 1, transmembrane domain"/>
    <property type="match status" value="1"/>
</dbReference>
<dbReference type="InterPro" id="IPR036640">
    <property type="entry name" value="ABC1_TM_sf"/>
</dbReference>
<feature type="domain" description="ABC transporter" evidence="8">
    <location>
        <begin position="334"/>
        <end position="566"/>
    </location>
</feature>
<evidence type="ECO:0000256" key="7">
    <source>
        <dbReference type="SAM" id="Phobius"/>
    </source>
</evidence>
<dbReference type="InterPro" id="IPR017871">
    <property type="entry name" value="ABC_transporter-like_CS"/>
</dbReference>
<dbReference type="Gene3D" id="3.40.50.300">
    <property type="entry name" value="P-loop containing nucleotide triphosphate hydrolases"/>
    <property type="match status" value="1"/>
</dbReference>
<dbReference type="InterPro" id="IPR011527">
    <property type="entry name" value="ABC1_TM_dom"/>
</dbReference>
<keyword evidence="2 7" id="KW-0812">Transmembrane</keyword>
<dbReference type="Pfam" id="PF00664">
    <property type="entry name" value="ABC_membrane"/>
    <property type="match status" value="1"/>
</dbReference>
<evidence type="ECO:0000256" key="6">
    <source>
        <dbReference type="ARBA" id="ARBA00023136"/>
    </source>
</evidence>
<dbReference type="Pfam" id="PF00005">
    <property type="entry name" value="ABC_tran"/>
    <property type="match status" value="1"/>
</dbReference>
<dbReference type="PANTHER" id="PTHR24221">
    <property type="entry name" value="ATP-BINDING CASSETTE SUB-FAMILY B"/>
    <property type="match status" value="1"/>
</dbReference>
<dbReference type="CDD" id="cd07346">
    <property type="entry name" value="ABC_6TM_exporters"/>
    <property type="match status" value="1"/>
</dbReference>
<evidence type="ECO:0000256" key="2">
    <source>
        <dbReference type="ARBA" id="ARBA00022692"/>
    </source>
</evidence>
<dbReference type="OrthoDB" id="8541474at2"/>
<feature type="domain" description="ABC transmembrane type-1" evidence="9">
    <location>
        <begin position="25"/>
        <end position="305"/>
    </location>
</feature>
<dbReference type="GO" id="GO:0140359">
    <property type="term" value="F:ABC-type transporter activity"/>
    <property type="evidence" value="ECO:0007669"/>
    <property type="project" value="InterPro"/>
</dbReference>
<evidence type="ECO:0000256" key="5">
    <source>
        <dbReference type="ARBA" id="ARBA00022989"/>
    </source>
</evidence>
<dbReference type="InterPro" id="IPR003439">
    <property type="entry name" value="ABC_transporter-like_ATP-bd"/>
</dbReference>
<evidence type="ECO:0000313" key="10">
    <source>
        <dbReference type="EMBL" id="EAZ91940.1"/>
    </source>
</evidence>
<accession>A3INP2</accession>
<gene>
    <name evidence="10" type="ORF">CY0110_29734</name>
</gene>
<dbReference type="InterPro" id="IPR003593">
    <property type="entry name" value="AAA+_ATPase"/>
</dbReference>
<reference evidence="10 11" key="1">
    <citation type="submission" date="2007-03" db="EMBL/GenBank/DDBJ databases">
        <authorList>
            <person name="Stal L."/>
            <person name="Ferriera S."/>
            <person name="Johnson J."/>
            <person name="Kravitz S."/>
            <person name="Beeson K."/>
            <person name="Sutton G."/>
            <person name="Rogers Y.-H."/>
            <person name="Friedman R."/>
            <person name="Frazier M."/>
            <person name="Venter J.C."/>
        </authorList>
    </citation>
    <scope>NUCLEOTIDE SEQUENCE [LARGE SCALE GENOMIC DNA]</scope>
    <source>
        <strain evidence="10 11">CCY0110</strain>
    </source>
</reference>
<dbReference type="PROSITE" id="PS50929">
    <property type="entry name" value="ABC_TM1F"/>
    <property type="match status" value="1"/>
</dbReference>
<feature type="transmembrane region" description="Helical" evidence="7">
    <location>
        <begin position="164"/>
        <end position="184"/>
    </location>
</feature>
<dbReference type="InterPro" id="IPR039421">
    <property type="entry name" value="Type_1_exporter"/>
</dbReference>
<keyword evidence="5 7" id="KW-1133">Transmembrane helix</keyword>
<dbReference type="GO" id="GO:0034040">
    <property type="term" value="F:ATPase-coupled lipid transmembrane transporter activity"/>
    <property type="evidence" value="ECO:0007669"/>
    <property type="project" value="TreeGrafter"/>
</dbReference>
<dbReference type="PROSITE" id="PS50893">
    <property type="entry name" value="ABC_TRANSPORTER_2"/>
    <property type="match status" value="1"/>
</dbReference>
<protein>
    <submittedName>
        <fullName evidence="10">HlyB/MsbA family ABC transporter</fullName>
    </submittedName>
</protein>
<dbReference type="EMBL" id="AAXW01000010">
    <property type="protein sequence ID" value="EAZ91940.1"/>
    <property type="molecule type" value="Genomic_DNA"/>
</dbReference>
<name>A3INP2_9CHRO</name>
<dbReference type="eggNOG" id="COG1132">
    <property type="taxonomic scope" value="Bacteria"/>
</dbReference>
<comment type="subcellular location">
    <subcellularLocation>
        <location evidence="1">Cell membrane</location>
        <topology evidence="1">Multi-pass membrane protein</topology>
    </subcellularLocation>
</comment>
<keyword evidence="11" id="KW-1185">Reference proteome</keyword>
<feature type="transmembrane region" description="Helical" evidence="7">
    <location>
        <begin position="58"/>
        <end position="76"/>
    </location>
</feature>
<dbReference type="GO" id="GO:0005524">
    <property type="term" value="F:ATP binding"/>
    <property type="evidence" value="ECO:0007669"/>
    <property type="project" value="UniProtKB-KW"/>
</dbReference>
<dbReference type="Proteomes" id="UP000003781">
    <property type="component" value="Unassembled WGS sequence"/>
</dbReference>
<evidence type="ECO:0000256" key="1">
    <source>
        <dbReference type="ARBA" id="ARBA00004651"/>
    </source>
</evidence>
<keyword evidence="3" id="KW-0547">Nucleotide-binding</keyword>
<evidence type="ECO:0000256" key="4">
    <source>
        <dbReference type="ARBA" id="ARBA00022840"/>
    </source>
</evidence>